<dbReference type="InterPro" id="IPR029063">
    <property type="entry name" value="SAM-dependent_MTases_sf"/>
</dbReference>
<reference evidence="7 8" key="1">
    <citation type="submission" date="2019-04" db="EMBL/GenBank/DDBJ databases">
        <authorList>
            <person name="Li Y."/>
            <person name="Wang J."/>
        </authorList>
    </citation>
    <scope>NUCLEOTIDE SEQUENCE [LARGE SCALE GENOMIC DNA]</scope>
    <source>
        <strain evidence="7 8">DSM 14668</strain>
    </source>
</reference>
<dbReference type="SUPFAM" id="SSF53335">
    <property type="entry name" value="S-adenosyl-L-methionine-dependent methyltransferases"/>
    <property type="match status" value="1"/>
</dbReference>
<evidence type="ECO:0000313" key="7">
    <source>
        <dbReference type="EMBL" id="TKD06375.1"/>
    </source>
</evidence>
<evidence type="ECO:0000313" key="8">
    <source>
        <dbReference type="Proteomes" id="UP000309215"/>
    </source>
</evidence>
<feature type="domain" description="CheR-type methyltransferase" evidence="6">
    <location>
        <begin position="1"/>
        <end position="276"/>
    </location>
</feature>
<sequence length="276" mass="30347">MNGLPMSPQVFAILGALIEEKLGIHYGPLDKDLLGDKIAMRAVEAGFDSLLDYYYYLRYDPAGEAEFDALADVLVVGETYLFRELDQLEALVRDVLLPLAEAGGPRRPRIWSAACATGEEPYSIAMCLADRGLLHQVEIVASDLSTRSLAAARAGAYGPRALRSQVKVPPFAWRFLQKNGERIVVSEEIRKAVDFRRINLLDGDSIGKIGFFDVIVCRNVLIYFQDSTARRVIDMLTGALFPSGALLVGVSESLLRLGTALRCEERGGAFVYRKAG</sequence>
<keyword evidence="8" id="KW-1185">Reference proteome</keyword>
<proteinExistence type="predicted"/>
<dbReference type="InterPro" id="IPR050903">
    <property type="entry name" value="Bact_Chemotaxis_MeTrfase"/>
</dbReference>
<comment type="caution">
    <text evidence="7">The sequence shown here is derived from an EMBL/GenBank/DDBJ whole genome shotgun (WGS) entry which is preliminary data.</text>
</comment>
<evidence type="ECO:0000256" key="3">
    <source>
        <dbReference type="ARBA" id="ARBA00022603"/>
    </source>
</evidence>
<keyword evidence="4 7" id="KW-0808">Transferase</keyword>
<organism evidence="7 8">
    <name type="scientific">Polyangium fumosum</name>
    <dbReference type="NCBI Taxonomy" id="889272"/>
    <lineage>
        <taxon>Bacteria</taxon>
        <taxon>Pseudomonadati</taxon>
        <taxon>Myxococcota</taxon>
        <taxon>Polyangia</taxon>
        <taxon>Polyangiales</taxon>
        <taxon>Polyangiaceae</taxon>
        <taxon>Polyangium</taxon>
    </lineage>
</organism>
<dbReference type="PANTHER" id="PTHR24422">
    <property type="entry name" value="CHEMOTAXIS PROTEIN METHYLTRANSFERASE"/>
    <property type="match status" value="1"/>
</dbReference>
<dbReference type="InterPro" id="IPR036804">
    <property type="entry name" value="CheR_N_sf"/>
</dbReference>
<evidence type="ECO:0000256" key="4">
    <source>
        <dbReference type="ARBA" id="ARBA00022679"/>
    </source>
</evidence>
<dbReference type="GO" id="GO:0008983">
    <property type="term" value="F:protein-glutamate O-methyltransferase activity"/>
    <property type="evidence" value="ECO:0007669"/>
    <property type="project" value="UniProtKB-EC"/>
</dbReference>
<comment type="catalytic activity">
    <reaction evidence="1">
        <text>L-glutamyl-[protein] + S-adenosyl-L-methionine = [protein]-L-glutamate 5-O-methyl ester + S-adenosyl-L-homocysteine</text>
        <dbReference type="Rhea" id="RHEA:24452"/>
        <dbReference type="Rhea" id="RHEA-COMP:10208"/>
        <dbReference type="Rhea" id="RHEA-COMP:10311"/>
        <dbReference type="ChEBI" id="CHEBI:29973"/>
        <dbReference type="ChEBI" id="CHEBI:57856"/>
        <dbReference type="ChEBI" id="CHEBI:59789"/>
        <dbReference type="ChEBI" id="CHEBI:82795"/>
        <dbReference type="EC" id="2.1.1.80"/>
    </reaction>
</comment>
<keyword evidence="3 7" id="KW-0489">Methyltransferase</keyword>
<evidence type="ECO:0000256" key="1">
    <source>
        <dbReference type="ARBA" id="ARBA00001541"/>
    </source>
</evidence>
<dbReference type="RefSeq" id="WP_136930515.1">
    <property type="nucleotide sequence ID" value="NZ_SSMQ01000019.1"/>
</dbReference>
<evidence type="ECO:0000259" key="6">
    <source>
        <dbReference type="PROSITE" id="PS50123"/>
    </source>
</evidence>
<dbReference type="EMBL" id="SSMQ01000019">
    <property type="protein sequence ID" value="TKD06375.1"/>
    <property type="molecule type" value="Genomic_DNA"/>
</dbReference>
<dbReference type="AlphaFoldDB" id="A0A4U1JC41"/>
<evidence type="ECO:0000256" key="2">
    <source>
        <dbReference type="ARBA" id="ARBA00012534"/>
    </source>
</evidence>
<dbReference type="PROSITE" id="PS50123">
    <property type="entry name" value="CHER"/>
    <property type="match status" value="1"/>
</dbReference>
<name>A0A4U1JC41_9BACT</name>
<keyword evidence="5" id="KW-0949">S-adenosyl-L-methionine</keyword>
<dbReference type="OrthoDB" id="9786165at2"/>
<dbReference type="GO" id="GO:0032259">
    <property type="term" value="P:methylation"/>
    <property type="evidence" value="ECO:0007669"/>
    <property type="project" value="UniProtKB-KW"/>
</dbReference>
<evidence type="ECO:0000256" key="5">
    <source>
        <dbReference type="ARBA" id="ARBA00022691"/>
    </source>
</evidence>
<dbReference type="SUPFAM" id="SSF47757">
    <property type="entry name" value="Chemotaxis receptor methyltransferase CheR, N-terminal domain"/>
    <property type="match status" value="1"/>
</dbReference>
<accession>A0A4U1JC41</accession>
<protein>
    <recommendedName>
        <fullName evidence="2">protein-glutamate O-methyltransferase</fullName>
        <ecNumber evidence="2">2.1.1.80</ecNumber>
    </recommendedName>
</protein>
<dbReference type="Gene3D" id="3.40.50.150">
    <property type="entry name" value="Vaccinia Virus protein VP39"/>
    <property type="match status" value="1"/>
</dbReference>
<dbReference type="InterPro" id="IPR022642">
    <property type="entry name" value="CheR_C"/>
</dbReference>
<dbReference type="SMART" id="SM00138">
    <property type="entry name" value="MeTrc"/>
    <property type="match status" value="1"/>
</dbReference>
<dbReference type="Gene3D" id="1.10.155.10">
    <property type="entry name" value="Chemotaxis receptor methyltransferase CheR, N-terminal domain"/>
    <property type="match status" value="1"/>
</dbReference>
<dbReference type="EC" id="2.1.1.80" evidence="2"/>
<gene>
    <name evidence="7" type="ORF">E8A74_19325</name>
</gene>
<dbReference type="Proteomes" id="UP000309215">
    <property type="component" value="Unassembled WGS sequence"/>
</dbReference>
<dbReference type="Pfam" id="PF01739">
    <property type="entry name" value="CheR"/>
    <property type="match status" value="1"/>
</dbReference>
<dbReference type="InterPro" id="IPR000780">
    <property type="entry name" value="CheR_MeTrfase"/>
</dbReference>
<dbReference type="PRINTS" id="PR00996">
    <property type="entry name" value="CHERMTFRASE"/>
</dbReference>
<dbReference type="PANTHER" id="PTHR24422:SF10">
    <property type="entry name" value="CHEMOTAXIS PROTEIN METHYLTRANSFERASE 2"/>
    <property type="match status" value="1"/>
</dbReference>